<dbReference type="RefSeq" id="WP_050470207.1">
    <property type="nucleotide sequence ID" value="NZ_JBIUZV010000004.1"/>
</dbReference>
<keyword evidence="6" id="KW-1185">Reference proteome</keyword>
<sequence>MKTNHAGKKRLQQAAAIALAAAAVAGNAMAQDPKMSDGVVRIGVLTDLSGTFSDFAGKGAVEAVKMAVEDFGGKVNGVPIDVIAADHLNKADIAASTAREWIDQRKVDMITDISGSATALAVIKVAGEKKRISIVTGGGTTRVTNEDCTPYSLHYNHDTASLANVAGKYIVKQGGNSWYFITADYSFGYSLQADTTAIIEAAGGKVVGSVKHPFNTSDFSSYLLQAQSSGAKIIGLANGGADTINAIKTAAEFGMLSPASKQKFAGLLMFINDVHALGLKTAQGLFITEGFYWDLNDETRKWSQRFYKRMGKMPSAIQAADYSSTMHYLNAVKAAGTDDPDAVIKKMKETPVNDFYTKNGKIRADGLLVHDMYLMQVKTPAESKGPWDYYNLRATVPGDDAYPPLSASTCPLLKK</sequence>
<proteinExistence type="inferred from homology"/>
<reference evidence="5 6" key="1">
    <citation type="submission" date="2024-10" db="EMBL/GenBank/DDBJ databases">
        <title>The Natural Products Discovery Center: Release of the First 8490 Sequenced Strains for Exploring Actinobacteria Biosynthetic Diversity.</title>
        <authorList>
            <person name="Kalkreuter E."/>
            <person name="Kautsar S.A."/>
            <person name="Yang D."/>
            <person name="Bader C.D."/>
            <person name="Teijaro C.N."/>
            <person name="Fluegel L."/>
            <person name="Davis C.M."/>
            <person name="Simpson J.R."/>
            <person name="Lauterbach L."/>
            <person name="Steele A.D."/>
            <person name="Gui C."/>
            <person name="Meng S."/>
            <person name="Li G."/>
            <person name="Viehrig K."/>
            <person name="Ye F."/>
            <person name="Su P."/>
            <person name="Kiefer A.F."/>
            <person name="Nichols A."/>
            <person name="Cepeda A.J."/>
            <person name="Yan W."/>
            <person name="Fan B."/>
            <person name="Jiang Y."/>
            <person name="Adhikari A."/>
            <person name="Zheng C.-J."/>
            <person name="Schuster L."/>
            <person name="Cowan T.M."/>
            <person name="Smanski M.J."/>
            <person name="Chevrette M.G."/>
            <person name="De Carvalho L.P.S."/>
            <person name="Shen B."/>
        </authorList>
    </citation>
    <scope>NUCLEOTIDE SEQUENCE [LARGE SCALE GENOMIC DNA]</scope>
    <source>
        <strain evidence="5 6">NPDC087045</strain>
    </source>
</reference>
<feature type="chain" id="PRO_5046992563" evidence="3">
    <location>
        <begin position="31"/>
        <end position="415"/>
    </location>
</feature>
<evidence type="ECO:0000259" key="4">
    <source>
        <dbReference type="Pfam" id="PF13458"/>
    </source>
</evidence>
<gene>
    <name evidence="5" type="ORF">ACIPEN_09235</name>
</gene>
<evidence type="ECO:0000256" key="3">
    <source>
        <dbReference type="SAM" id="SignalP"/>
    </source>
</evidence>
<dbReference type="SUPFAM" id="SSF53822">
    <property type="entry name" value="Periplasmic binding protein-like I"/>
    <property type="match status" value="1"/>
</dbReference>
<evidence type="ECO:0000313" key="6">
    <source>
        <dbReference type="Proteomes" id="UP001617427"/>
    </source>
</evidence>
<dbReference type="Gene3D" id="3.40.50.2300">
    <property type="match status" value="2"/>
</dbReference>
<dbReference type="CDD" id="cd06327">
    <property type="entry name" value="PBP1_SBP-like"/>
    <property type="match status" value="1"/>
</dbReference>
<dbReference type="Pfam" id="PF13458">
    <property type="entry name" value="Peripla_BP_6"/>
    <property type="match status" value="1"/>
</dbReference>
<dbReference type="InterPro" id="IPR028081">
    <property type="entry name" value="Leu-bd"/>
</dbReference>
<organism evidence="5 6">
    <name type="scientific">Herbaspirillum chlorophenolicum</name>
    <dbReference type="NCBI Taxonomy" id="211589"/>
    <lineage>
        <taxon>Bacteria</taxon>
        <taxon>Pseudomonadati</taxon>
        <taxon>Pseudomonadota</taxon>
        <taxon>Betaproteobacteria</taxon>
        <taxon>Burkholderiales</taxon>
        <taxon>Oxalobacteraceae</taxon>
        <taxon>Herbaspirillum</taxon>
    </lineage>
</organism>
<evidence type="ECO:0000313" key="5">
    <source>
        <dbReference type="EMBL" id="MFJ3046002.1"/>
    </source>
</evidence>
<keyword evidence="2 3" id="KW-0732">Signal</keyword>
<feature type="signal peptide" evidence="3">
    <location>
        <begin position="1"/>
        <end position="30"/>
    </location>
</feature>
<evidence type="ECO:0000256" key="1">
    <source>
        <dbReference type="ARBA" id="ARBA00010062"/>
    </source>
</evidence>
<evidence type="ECO:0000256" key="2">
    <source>
        <dbReference type="ARBA" id="ARBA00022729"/>
    </source>
</evidence>
<dbReference type="PANTHER" id="PTHR30483:SF6">
    <property type="entry name" value="PERIPLASMIC BINDING PROTEIN OF ABC TRANSPORTER FOR NATURAL AMINO ACIDS"/>
    <property type="match status" value="1"/>
</dbReference>
<feature type="domain" description="Leucine-binding protein" evidence="4">
    <location>
        <begin position="40"/>
        <end position="378"/>
    </location>
</feature>
<name>A0ABW8EX21_9BURK</name>
<accession>A0ABW8EX21</accession>
<dbReference type="PANTHER" id="PTHR30483">
    <property type="entry name" value="LEUCINE-SPECIFIC-BINDING PROTEIN"/>
    <property type="match status" value="1"/>
</dbReference>
<protein>
    <submittedName>
        <fullName evidence="5">ABC transporter substrate-binding protein</fullName>
    </submittedName>
</protein>
<comment type="caution">
    <text evidence="5">The sequence shown here is derived from an EMBL/GenBank/DDBJ whole genome shotgun (WGS) entry which is preliminary data.</text>
</comment>
<dbReference type="InterPro" id="IPR028082">
    <property type="entry name" value="Peripla_BP_I"/>
</dbReference>
<dbReference type="InterPro" id="IPR051010">
    <property type="entry name" value="BCAA_transport"/>
</dbReference>
<comment type="similarity">
    <text evidence="1">Belongs to the leucine-binding protein family.</text>
</comment>
<dbReference type="Proteomes" id="UP001617427">
    <property type="component" value="Unassembled WGS sequence"/>
</dbReference>
<dbReference type="EMBL" id="JBIUZV010000004">
    <property type="protein sequence ID" value="MFJ3046002.1"/>
    <property type="molecule type" value="Genomic_DNA"/>
</dbReference>